<evidence type="ECO:0000256" key="1">
    <source>
        <dbReference type="SAM" id="MobiDB-lite"/>
    </source>
</evidence>
<sequence>MSDQKCPNCHYPIPEREKPGTKAPGSLYHPSNPDDTDSENCAQCFYQSPAEPQNEECPQCFYTPEKPEE</sequence>
<feature type="region of interest" description="Disordered" evidence="1">
    <location>
        <begin position="1"/>
        <end position="41"/>
    </location>
</feature>
<dbReference type="EMBL" id="DXGA01000139">
    <property type="protein sequence ID" value="HIW94203.1"/>
    <property type="molecule type" value="Genomic_DNA"/>
</dbReference>
<protein>
    <submittedName>
        <fullName evidence="2">Uncharacterized protein</fullName>
    </submittedName>
</protein>
<comment type="caution">
    <text evidence="2">The sequence shown here is derived from an EMBL/GenBank/DDBJ whole genome shotgun (WGS) entry which is preliminary data.</text>
</comment>
<accession>A0A9D1RU18</accession>
<dbReference type="Proteomes" id="UP000824192">
    <property type="component" value="Unassembled WGS sequence"/>
</dbReference>
<evidence type="ECO:0000313" key="3">
    <source>
        <dbReference type="Proteomes" id="UP000824192"/>
    </source>
</evidence>
<gene>
    <name evidence="2" type="ORF">H9868_06630</name>
</gene>
<reference evidence="2" key="1">
    <citation type="journal article" date="2021" name="PeerJ">
        <title>Extensive microbial diversity within the chicken gut microbiome revealed by metagenomics and culture.</title>
        <authorList>
            <person name="Gilroy R."/>
            <person name="Ravi A."/>
            <person name="Getino M."/>
            <person name="Pursley I."/>
            <person name="Horton D.L."/>
            <person name="Alikhan N.F."/>
            <person name="Baker D."/>
            <person name="Gharbi K."/>
            <person name="Hall N."/>
            <person name="Watson M."/>
            <person name="Adriaenssens E.M."/>
            <person name="Foster-Nyarko E."/>
            <person name="Jarju S."/>
            <person name="Secka A."/>
            <person name="Antonio M."/>
            <person name="Oren A."/>
            <person name="Chaudhuri R.R."/>
            <person name="La Ragione R."/>
            <person name="Hildebrand F."/>
            <person name="Pallen M.J."/>
        </authorList>
    </citation>
    <scope>NUCLEOTIDE SEQUENCE</scope>
    <source>
        <strain evidence="2">ChiGjej6B6-1540</strain>
    </source>
</reference>
<organism evidence="2 3">
    <name type="scientific">Candidatus Flavonifractor merdipullorum</name>
    <dbReference type="NCBI Taxonomy" id="2838590"/>
    <lineage>
        <taxon>Bacteria</taxon>
        <taxon>Bacillati</taxon>
        <taxon>Bacillota</taxon>
        <taxon>Clostridia</taxon>
        <taxon>Eubacteriales</taxon>
        <taxon>Oscillospiraceae</taxon>
        <taxon>Flavonifractor</taxon>
    </lineage>
</organism>
<reference evidence="2" key="2">
    <citation type="submission" date="2021-04" db="EMBL/GenBank/DDBJ databases">
        <authorList>
            <person name="Gilroy R."/>
        </authorList>
    </citation>
    <scope>NUCLEOTIDE SEQUENCE</scope>
    <source>
        <strain evidence="2">ChiGjej6B6-1540</strain>
    </source>
</reference>
<evidence type="ECO:0000313" key="2">
    <source>
        <dbReference type="EMBL" id="HIW94203.1"/>
    </source>
</evidence>
<name>A0A9D1RU18_9FIRM</name>
<dbReference type="AlphaFoldDB" id="A0A9D1RU18"/>
<proteinExistence type="predicted"/>